<dbReference type="Proteomes" id="UP000774617">
    <property type="component" value="Unassembled WGS sequence"/>
</dbReference>
<reference evidence="4 5" key="1">
    <citation type="journal article" date="2021" name="Nat. Commun.">
        <title>Genetic determinants of endophytism in the Arabidopsis root mycobiome.</title>
        <authorList>
            <person name="Mesny F."/>
            <person name="Miyauchi S."/>
            <person name="Thiergart T."/>
            <person name="Pickel B."/>
            <person name="Atanasova L."/>
            <person name="Karlsson M."/>
            <person name="Huettel B."/>
            <person name="Barry K.W."/>
            <person name="Haridas S."/>
            <person name="Chen C."/>
            <person name="Bauer D."/>
            <person name="Andreopoulos W."/>
            <person name="Pangilinan J."/>
            <person name="LaButti K."/>
            <person name="Riley R."/>
            <person name="Lipzen A."/>
            <person name="Clum A."/>
            <person name="Drula E."/>
            <person name="Henrissat B."/>
            <person name="Kohler A."/>
            <person name="Grigoriev I.V."/>
            <person name="Martin F.M."/>
            <person name="Hacquard S."/>
        </authorList>
    </citation>
    <scope>NUCLEOTIDE SEQUENCE [LARGE SCALE GENOMIC DNA]</scope>
    <source>
        <strain evidence="4 5">MPI-SDFR-AT-0080</strain>
    </source>
</reference>
<dbReference type="EMBL" id="JAGTJR010000004">
    <property type="protein sequence ID" value="KAH7061588.1"/>
    <property type="molecule type" value="Genomic_DNA"/>
</dbReference>
<evidence type="ECO:0000256" key="1">
    <source>
        <dbReference type="ARBA" id="ARBA00004685"/>
    </source>
</evidence>
<organism evidence="4 5">
    <name type="scientific">Macrophomina phaseolina</name>
    <dbReference type="NCBI Taxonomy" id="35725"/>
    <lineage>
        <taxon>Eukaryota</taxon>
        <taxon>Fungi</taxon>
        <taxon>Dikarya</taxon>
        <taxon>Ascomycota</taxon>
        <taxon>Pezizomycotina</taxon>
        <taxon>Dothideomycetes</taxon>
        <taxon>Dothideomycetes incertae sedis</taxon>
        <taxon>Botryosphaeriales</taxon>
        <taxon>Botryosphaeriaceae</taxon>
        <taxon>Macrophomina</taxon>
    </lineage>
</organism>
<keyword evidence="2" id="KW-0560">Oxidoreductase</keyword>
<proteinExistence type="inferred from homology"/>
<name>A0ABQ8GPA0_9PEZI</name>
<dbReference type="PANTHER" id="PTHR33365:SF11">
    <property type="entry name" value="TAT PATHWAY SIGNAL SEQUENCE"/>
    <property type="match status" value="1"/>
</dbReference>
<dbReference type="InterPro" id="IPR021765">
    <property type="entry name" value="UstYa-like"/>
</dbReference>
<evidence type="ECO:0000313" key="4">
    <source>
        <dbReference type="EMBL" id="KAH7061588.1"/>
    </source>
</evidence>
<gene>
    <name evidence="4" type="ORF">B0J12DRAFT_565143</name>
</gene>
<evidence type="ECO:0000256" key="3">
    <source>
        <dbReference type="ARBA" id="ARBA00035112"/>
    </source>
</evidence>
<comment type="caution">
    <text evidence="4">The sequence shown here is derived from an EMBL/GenBank/DDBJ whole genome shotgun (WGS) entry which is preliminary data.</text>
</comment>
<comment type="similarity">
    <text evidence="3">Belongs to the ustYa family.</text>
</comment>
<comment type="pathway">
    <text evidence="1">Mycotoxin biosynthesis.</text>
</comment>
<evidence type="ECO:0000256" key="2">
    <source>
        <dbReference type="ARBA" id="ARBA00023002"/>
    </source>
</evidence>
<feature type="non-terminal residue" evidence="4">
    <location>
        <position position="1"/>
    </location>
</feature>
<evidence type="ECO:0000313" key="5">
    <source>
        <dbReference type="Proteomes" id="UP000774617"/>
    </source>
</evidence>
<dbReference type="Pfam" id="PF11807">
    <property type="entry name" value="UstYa"/>
    <property type="match status" value="1"/>
</dbReference>
<accession>A0ABQ8GPA0</accession>
<keyword evidence="5" id="KW-1185">Reference proteome</keyword>
<protein>
    <submittedName>
        <fullName evidence="4">Uncharacterized protein</fullName>
    </submittedName>
</protein>
<dbReference type="PANTHER" id="PTHR33365">
    <property type="entry name" value="YALI0B05434P"/>
    <property type="match status" value="1"/>
</dbReference>
<sequence length="94" mass="10404">VVSVFHQIHCLYSILSDYLDLRSGKQLGGEKEYSLQCFNYLRQSLQCCGDTALEGSDIYAAAEGRNGTLGIGSTHVCRDYEAILHFVESSPQLL</sequence>